<dbReference type="PROSITE" id="PS50928">
    <property type="entry name" value="ABC_TM1"/>
    <property type="match status" value="1"/>
</dbReference>
<keyword evidence="3" id="KW-1003">Cell membrane</keyword>
<feature type="domain" description="ABC transmembrane type-1" evidence="8">
    <location>
        <begin position="85"/>
        <end position="159"/>
    </location>
</feature>
<organism evidence="9 10">
    <name type="scientific">Candidatus Segetimicrobium genomatis</name>
    <dbReference type="NCBI Taxonomy" id="2569760"/>
    <lineage>
        <taxon>Bacteria</taxon>
        <taxon>Bacillati</taxon>
        <taxon>Candidatus Sysuimicrobiota</taxon>
        <taxon>Candidatus Sysuimicrobiia</taxon>
        <taxon>Candidatus Sysuimicrobiales</taxon>
        <taxon>Candidatus Segetimicrobiaceae</taxon>
        <taxon>Candidatus Segetimicrobium</taxon>
    </lineage>
</organism>
<keyword evidence="5 7" id="KW-1133">Transmembrane helix</keyword>
<evidence type="ECO:0000256" key="6">
    <source>
        <dbReference type="ARBA" id="ARBA00023136"/>
    </source>
</evidence>
<keyword evidence="4 7" id="KW-0812">Transmembrane</keyword>
<dbReference type="EMBL" id="VBAM01000065">
    <property type="protein sequence ID" value="TMJ15292.1"/>
    <property type="molecule type" value="Genomic_DNA"/>
</dbReference>
<evidence type="ECO:0000313" key="10">
    <source>
        <dbReference type="Proteomes" id="UP000320393"/>
    </source>
</evidence>
<comment type="caution">
    <text evidence="9">The sequence shown here is derived from an EMBL/GenBank/DDBJ whole genome shotgun (WGS) entry which is preliminary data.</text>
</comment>
<gene>
    <name evidence="9" type="ORF">E6H02_02210</name>
</gene>
<feature type="transmembrane region" description="Helical" evidence="7">
    <location>
        <begin position="123"/>
        <end position="143"/>
    </location>
</feature>
<reference evidence="9 10" key="1">
    <citation type="journal article" date="2019" name="Nat. Microbiol.">
        <title>Mediterranean grassland soil C-N compound turnover is dependent on rainfall and depth, and is mediated by genomically divergent microorganisms.</title>
        <authorList>
            <person name="Diamond S."/>
            <person name="Andeer P.F."/>
            <person name="Li Z."/>
            <person name="Crits-Christoph A."/>
            <person name="Burstein D."/>
            <person name="Anantharaman K."/>
            <person name="Lane K.R."/>
            <person name="Thomas B.C."/>
            <person name="Pan C."/>
            <person name="Northen T.R."/>
            <person name="Banfield J.F."/>
        </authorList>
    </citation>
    <scope>NUCLEOTIDE SEQUENCE [LARGE SCALE GENOMIC DNA]</scope>
    <source>
        <strain evidence="9">NP_5</strain>
    </source>
</reference>
<dbReference type="PANTHER" id="PTHR30193:SF37">
    <property type="entry name" value="INNER MEMBRANE ABC TRANSPORTER PERMEASE PROTEIN YCJO"/>
    <property type="match status" value="1"/>
</dbReference>
<dbReference type="InterPro" id="IPR000515">
    <property type="entry name" value="MetI-like"/>
</dbReference>
<evidence type="ECO:0000259" key="8">
    <source>
        <dbReference type="PROSITE" id="PS50928"/>
    </source>
</evidence>
<comment type="subcellular location">
    <subcellularLocation>
        <location evidence="1">Cell membrane</location>
        <topology evidence="1">Multi-pass membrane protein</topology>
    </subcellularLocation>
</comment>
<evidence type="ECO:0000256" key="1">
    <source>
        <dbReference type="ARBA" id="ARBA00004651"/>
    </source>
</evidence>
<dbReference type="Gene3D" id="1.10.3720.10">
    <property type="entry name" value="MetI-like"/>
    <property type="match status" value="1"/>
</dbReference>
<accession>A0A537M4X7</accession>
<keyword evidence="6 7" id="KW-0472">Membrane</keyword>
<dbReference type="InterPro" id="IPR035906">
    <property type="entry name" value="MetI-like_sf"/>
</dbReference>
<evidence type="ECO:0000256" key="4">
    <source>
        <dbReference type="ARBA" id="ARBA00022692"/>
    </source>
</evidence>
<dbReference type="PANTHER" id="PTHR30193">
    <property type="entry name" value="ABC TRANSPORTER PERMEASE PROTEIN"/>
    <property type="match status" value="1"/>
</dbReference>
<dbReference type="GO" id="GO:0055085">
    <property type="term" value="P:transmembrane transport"/>
    <property type="evidence" value="ECO:0007669"/>
    <property type="project" value="InterPro"/>
</dbReference>
<feature type="transmembrane region" description="Helical" evidence="7">
    <location>
        <begin position="88"/>
        <end position="111"/>
    </location>
</feature>
<proteinExistence type="predicted"/>
<evidence type="ECO:0000256" key="3">
    <source>
        <dbReference type="ARBA" id="ARBA00022475"/>
    </source>
</evidence>
<evidence type="ECO:0000313" key="9">
    <source>
        <dbReference type="EMBL" id="TMJ15292.1"/>
    </source>
</evidence>
<sequence length="159" mass="17758">MATEQAAVHWARARAPSRRKWGVILFCCLALAPVLALFAYIRLVPIAWSVILSLYSWDLISLHKPFVGLGNYVRLMADENFIQALKNTTVYSAATVIVSTLVALPLAVFLAGKTRLAGLYQTIYFLPVITPMVPMAIAWKWIYDYNYGILNSRCGRSSS</sequence>
<evidence type="ECO:0000256" key="7">
    <source>
        <dbReference type="SAM" id="Phobius"/>
    </source>
</evidence>
<dbReference type="SUPFAM" id="SSF161098">
    <property type="entry name" value="MetI-like"/>
    <property type="match status" value="1"/>
</dbReference>
<dbReference type="GO" id="GO:0005886">
    <property type="term" value="C:plasma membrane"/>
    <property type="evidence" value="ECO:0007669"/>
    <property type="project" value="UniProtKB-SubCell"/>
</dbReference>
<name>A0A537M4X7_9BACT</name>
<dbReference type="Proteomes" id="UP000320393">
    <property type="component" value="Unassembled WGS sequence"/>
</dbReference>
<dbReference type="AlphaFoldDB" id="A0A537M4X7"/>
<keyword evidence="2" id="KW-0813">Transport</keyword>
<dbReference type="InterPro" id="IPR051393">
    <property type="entry name" value="ABC_transporter_permease"/>
</dbReference>
<feature type="transmembrane region" description="Helical" evidence="7">
    <location>
        <begin position="21"/>
        <end position="40"/>
    </location>
</feature>
<protein>
    <submittedName>
        <fullName evidence="9">Sugar ABC transporter permease</fullName>
    </submittedName>
</protein>
<evidence type="ECO:0000256" key="2">
    <source>
        <dbReference type="ARBA" id="ARBA00022448"/>
    </source>
</evidence>
<evidence type="ECO:0000256" key="5">
    <source>
        <dbReference type="ARBA" id="ARBA00022989"/>
    </source>
</evidence>